<dbReference type="SUPFAM" id="SSF55073">
    <property type="entry name" value="Nucleotide cyclase"/>
    <property type="match status" value="1"/>
</dbReference>
<feature type="transmembrane region" description="Helical" evidence="1">
    <location>
        <begin position="55"/>
        <end position="74"/>
    </location>
</feature>
<keyword evidence="1" id="KW-0812">Transmembrane</keyword>
<evidence type="ECO:0000259" key="2">
    <source>
        <dbReference type="PROSITE" id="PS50883"/>
    </source>
</evidence>
<evidence type="ECO:0000256" key="1">
    <source>
        <dbReference type="SAM" id="Phobius"/>
    </source>
</evidence>
<comment type="caution">
    <text evidence="4">The sequence shown here is derived from an EMBL/GenBank/DDBJ whole genome shotgun (WGS) entry which is preliminary data.</text>
</comment>
<dbReference type="NCBIfam" id="TIGR00254">
    <property type="entry name" value="GGDEF"/>
    <property type="match status" value="1"/>
</dbReference>
<dbReference type="GO" id="GO:0071111">
    <property type="term" value="F:cyclic-guanylate-specific phosphodiesterase activity"/>
    <property type="evidence" value="ECO:0007669"/>
    <property type="project" value="UniProtKB-EC"/>
</dbReference>
<organism evidence="4 5">
    <name type="scientific">Botrimarina colliarenosi</name>
    <dbReference type="NCBI Taxonomy" id="2528001"/>
    <lineage>
        <taxon>Bacteria</taxon>
        <taxon>Pseudomonadati</taxon>
        <taxon>Planctomycetota</taxon>
        <taxon>Planctomycetia</taxon>
        <taxon>Pirellulales</taxon>
        <taxon>Lacipirellulaceae</taxon>
        <taxon>Botrimarina</taxon>
    </lineage>
</organism>
<dbReference type="InterPro" id="IPR035919">
    <property type="entry name" value="EAL_sf"/>
</dbReference>
<protein>
    <submittedName>
        <fullName evidence="4">Cyclic di-GMP phosphodiesterase Gmr</fullName>
        <ecNumber evidence="4">3.1.4.52</ecNumber>
    </submittedName>
</protein>
<dbReference type="InterPro" id="IPR052155">
    <property type="entry name" value="Biofilm_reg_signaling"/>
</dbReference>
<dbReference type="EC" id="3.1.4.52" evidence="4"/>
<dbReference type="PROSITE" id="PS50883">
    <property type="entry name" value="EAL"/>
    <property type="match status" value="1"/>
</dbReference>
<evidence type="ECO:0000313" key="5">
    <source>
        <dbReference type="Proteomes" id="UP000317421"/>
    </source>
</evidence>
<feature type="transmembrane region" description="Helical" evidence="1">
    <location>
        <begin position="29"/>
        <end position="49"/>
    </location>
</feature>
<dbReference type="PROSITE" id="PS50887">
    <property type="entry name" value="GGDEF"/>
    <property type="match status" value="1"/>
</dbReference>
<keyword evidence="4" id="KW-0378">Hydrolase</keyword>
<feature type="domain" description="GGDEF" evidence="3">
    <location>
        <begin position="236"/>
        <end position="369"/>
    </location>
</feature>
<dbReference type="SMART" id="SM00267">
    <property type="entry name" value="GGDEF"/>
    <property type="match status" value="1"/>
</dbReference>
<dbReference type="InterPro" id="IPR029787">
    <property type="entry name" value="Nucleotide_cyclase"/>
</dbReference>
<dbReference type="InterPro" id="IPR001633">
    <property type="entry name" value="EAL_dom"/>
</dbReference>
<accession>A0A5C5ZZC1</accession>
<keyword evidence="5" id="KW-1185">Reference proteome</keyword>
<dbReference type="Proteomes" id="UP000317421">
    <property type="component" value="Unassembled WGS sequence"/>
</dbReference>
<dbReference type="Pfam" id="PF00563">
    <property type="entry name" value="EAL"/>
    <property type="match status" value="1"/>
</dbReference>
<dbReference type="InterPro" id="IPR000160">
    <property type="entry name" value="GGDEF_dom"/>
</dbReference>
<dbReference type="OrthoDB" id="9762141at2"/>
<dbReference type="Pfam" id="PF00990">
    <property type="entry name" value="GGDEF"/>
    <property type="match status" value="1"/>
</dbReference>
<feature type="domain" description="EAL" evidence="2">
    <location>
        <begin position="377"/>
        <end position="628"/>
    </location>
</feature>
<feature type="transmembrane region" description="Helical" evidence="1">
    <location>
        <begin position="131"/>
        <end position="149"/>
    </location>
</feature>
<feature type="transmembrane region" description="Helical" evidence="1">
    <location>
        <begin position="161"/>
        <end position="181"/>
    </location>
</feature>
<keyword evidence="1" id="KW-0472">Membrane</keyword>
<keyword evidence="1" id="KW-1133">Transmembrane helix</keyword>
<feature type="transmembrane region" description="Helical" evidence="1">
    <location>
        <begin position="81"/>
        <end position="99"/>
    </location>
</feature>
<proteinExistence type="predicted"/>
<evidence type="ECO:0000259" key="3">
    <source>
        <dbReference type="PROSITE" id="PS50887"/>
    </source>
</evidence>
<dbReference type="InterPro" id="IPR043128">
    <property type="entry name" value="Rev_trsase/Diguanyl_cyclase"/>
</dbReference>
<evidence type="ECO:0000313" key="4">
    <source>
        <dbReference type="EMBL" id="TWT92475.1"/>
    </source>
</evidence>
<dbReference type="Gene3D" id="3.30.70.270">
    <property type="match status" value="1"/>
</dbReference>
<dbReference type="Gene3D" id="3.20.20.450">
    <property type="entry name" value="EAL domain"/>
    <property type="match status" value="1"/>
</dbReference>
<dbReference type="SMART" id="SM00052">
    <property type="entry name" value="EAL"/>
    <property type="match status" value="1"/>
</dbReference>
<reference evidence="4 5" key="1">
    <citation type="submission" date="2019-02" db="EMBL/GenBank/DDBJ databases">
        <title>Deep-cultivation of Planctomycetes and their phenomic and genomic characterization uncovers novel biology.</title>
        <authorList>
            <person name="Wiegand S."/>
            <person name="Jogler M."/>
            <person name="Boedeker C."/>
            <person name="Pinto D."/>
            <person name="Vollmers J."/>
            <person name="Rivas-Marin E."/>
            <person name="Kohn T."/>
            <person name="Peeters S.H."/>
            <person name="Heuer A."/>
            <person name="Rast P."/>
            <person name="Oberbeckmann S."/>
            <person name="Bunk B."/>
            <person name="Jeske O."/>
            <person name="Meyerdierks A."/>
            <person name="Storesund J.E."/>
            <person name="Kallscheuer N."/>
            <person name="Luecker S."/>
            <person name="Lage O.M."/>
            <person name="Pohl T."/>
            <person name="Merkel B.J."/>
            <person name="Hornburger P."/>
            <person name="Mueller R.-W."/>
            <person name="Bruemmer F."/>
            <person name="Labrenz M."/>
            <person name="Spormann A.M."/>
            <person name="Op Den Camp H."/>
            <person name="Overmann J."/>
            <person name="Amann R."/>
            <person name="Jetten M.S.M."/>
            <person name="Mascher T."/>
            <person name="Medema M.H."/>
            <person name="Devos D.P."/>
            <person name="Kaster A.-K."/>
            <person name="Ovreas L."/>
            <person name="Rohde M."/>
            <person name="Galperin M.Y."/>
            <person name="Jogler C."/>
        </authorList>
    </citation>
    <scope>NUCLEOTIDE SEQUENCE [LARGE SCALE GENOMIC DNA]</scope>
    <source>
        <strain evidence="4 5">Pla108</strain>
    </source>
</reference>
<dbReference type="EMBL" id="SJPR01000010">
    <property type="protein sequence ID" value="TWT92475.1"/>
    <property type="molecule type" value="Genomic_DNA"/>
</dbReference>
<sequence>MPNPIEQADTVSRLHVESNNAGELRAQRVWRLVVVLWMTWLFFTCYLWSRSYETAAWVCFLDSALHLLILVGSWRSRNYQLIMNLNLAASAVGLFLVSISDPAMGSTMLFFPVSILVASQLLGVRDAFSWLIVNIVAFVSYMVVVHGFWETFTTSNVDELVLLLGVAACTFFCCHQGEAFYKERTLNLFNLSERLRKKGETLHKLATTDALTGLINRFQFQVRLKDALNAASPSGDRVALFLIDMDGFKEINDTLGHPIGDEALIEIASRLRNEFGDYADVARLGGDEFCIIYPRVLGEDQSEKIAEHICSFLTHRYVLEDAEFPMGASVGYAIFPDHTRSDHEMLSFADTAMFHAKAKRLGHACYRSEMTDRLVEYRSTQERLSGALERGEFFIVYQPKVDLQTGVIRDVEALLRWRYNGEVIPPYRFISLLEQSREIIPVSNWIATQACRQIAEWELQGYKVGVSINVSAVQFKDDEFCDMIAAAINEVGIDPRSLECEITEGLLIDNVSEAVDKLVQIKEMGVRISIDDFGTGYSSLAYLRQFPIDTLKIDRAFIKDIPHADDGTIASSIIVLSKALGLNVIAEGVETDEQIEFLKHHDCDEYQGYYMSPPVSPEEISVLLERHNSGAPRESVDDEVFVGGSN</sequence>
<dbReference type="SUPFAM" id="SSF141868">
    <property type="entry name" value="EAL domain-like"/>
    <property type="match status" value="1"/>
</dbReference>
<dbReference type="CDD" id="cd01949">
    <property type="entry name" value="GGDEF"/>
    <property type="match status" value="1"/>
</dbReference>
<dbReference type="PANTHER" id="PTHR44757">
    <property type="entry name" value="DIGUANYLATE CYCLASE DGCP"/>
    <property type="match status" value="1"/>
</dbReference>
<dbReference type="PANTHER" id="PTHR44757:SF2">
    <property type="entry name" value="BIOFILM ARCHITECTURE MAINTENANCE PROTEIN MBAA"/>
    <property type="match status" value="1"/>
</dbReference>
<name>A0A5C5ZZC1_9BACT</name>
<dbReference type="CDD" id="cd01948">
    <property type="entry name" value="EAL"/>
    <property type="match status" value="1"/>
</dbReference>
<dbReference type="AlphaFoldDB" id="A0A5C5ZZC1"/>
<dbReference type="RefSeq" id="WP_146446774.1">
    <property type="nucleotide sequence ID" value="NZ_SJPR01000010.1"/>
</dbReference>
<gene>
    <name evidence="4" type="primary">gmr_2</name>
    <name evidence="4" type="ORF">Pla108_41010</name>
</gene>